<name>A0AAV3Z0I3_9GAST</name>
<protein>
    <submittedName>
        <fullName evidence="2">Uncharacterized protein</fullName>
    </submittedName>
</protein>
<evidence type="ECO:0000313" key="2">
    <source>
        <dbReference type="EMBL" id="GFN88137.1"/>
    </source>
</evidence>
<feature type="region of interest" description="Disordered" evidence="1">
    <location>
        <begin position="1"/>
        <end position="104"/>
    </location>
</feature>
<feature type="compositionally biased region" description="Low complexity" evidence="1">
    <location>
        <begin position="61"/>
        <end position="73"/>
    </location>
</feature>
<sequence length="104" mass="10822">MALAVLPSATGSSCGNSYYITSHPTDAHHDGSRLQSHRANCPQKPTVHSAPPLKPNPKPGLPTLNDPPQTRTPNPRPPAIVSSTPPQLPPSPNPGSVSEKTPAT</sequence>
<feature type="compositionally biased region" description="Polar residues" evidence="1">
    <location>
        <begin position="9"/>
        <end position="24"/>
    </location>
</feature>
<organism evidence="2 3">
    <name type="scientific">Plakobranchus ocellatus</name>
    <dbReference type="NCBI Taxonomy" id="259542"/>
    <lineage>
        <taxon>Eukaryota</taxon>
        <taxon>Metazoa</taxon>
        <taxon>Spiralia</taxon>
        <taxon>Lophotrochozoa</taxon>
        <taxon>Mollusca</taxon>
        <taxon>Gastropoda</taxon>
        <taxon>Heterobranchia</taxon>
        <taxon>Euthyneura</taxon>
        <taxon>Panpulmonata</taxon>
        <taxon>Sacoglossa</taxon>
        <taxon>Placobranchoidea</taxon>
        <taxon>Plakobranchidae</taxon>
        <taxon>Plakobranchus</taxon>
    </lineage>
</organism>
<dbReference type="Proteomes" id="UP000735302">
    <property type="component" value="Unassembled WGS sequence"/>
</dbReference>
<dbReference type="EMBL" id="BLXT01001839">
    <property type="protein sequence ID" value="GFN88137.1"/>
    <property type="molecule type" value="Genomic_DNA"/>
</dbReference>
<evidence type="ECO:0000256" key="1">
    <source>
        <dbReference type="SAM" id="MobiDB-lite"/>
    </source>
</evidence>
<reference evidence="2 3" key="1">
    <citation type="journal article" date="2021" name="Elife">
        <title>Chloroplast acquisition without the gene transfer in kleptoplastic sea slugs, Plakobranchus ocellatus.</title>
        <authorList>
            <person name="Maeda T."/>
            <person name="Takahashi S."/>
            <person name="Yoshida T."/>
            <person name="Shimamura S."/>
            <person name="Takaki Y."/>
            <person name="Nagai Y."/>
            <person name="Toyoda A."/>
            <person name="Suzuki Y."/>
            <person name="Arimoto A."/>
            <person name="Ishii H."/>
            <person name="Satoh N."/>
            <person name="Nishiyama T."/>
            <person name="Hasebe M."/>
            <person name="Maruyama T."/>
            <person name="Minagawa J."/>
            <person name="Obokata J."/>
            <person name="Shigenobu S."/>
        </authorList>
    </citation>
    <scope>NUCLEOTIDE SEQUENCE [LARGE SCALE GENOMIC DNA]</scope>
</reference>
<accession>A0AAV3Z0I3</accession>
<proteinExistence type="predicted"/>
<keyword evidence="3" id="KW-1185">Reference proteome</keyword>
<dbReference type="AlphaFoldDB" id="A0AAV3Z0I3"/>
<comment type="caution">
    <text evidence="2">The sequence shown here is derived from an EMBL/GenBank/DDBJ whole genome shotgun (WGS) entry which is preliminary data.</text>
</comment>
<gene>
    <name evidence="2" type="ORF">PoB_001464300</name>
</gene>
<evidence type="ECO:0000313" key="3">
    <source>
        <dbReference type="Proteomes" id="UP000735302"/>
    </source>
</evidence>